<proteinExistence type="predicted"/>
<gene>
    <name evidence="2" type="ORF">SOCE26_083290</name>
</gene>
<dbReference type="PROSITE" id="PS51257">
    <property type="entry name" value="PROKAR_LIPOPROTEIN"/>
    <property type="match status" value="1"/>
</dbReference>
<name>A0A2L0F5H8_SORCE</name>
<dbReference type="Proteomes" id="UP000238348">
    <property type="component" value="Chromosome"/>
</dbReference>
<accession>A0A2L0F5H8</accession>
<protein>
    <recommendedName>
        <fullName evidence="4">Secreted protein</fullName>
    </recommendedName>
</protein>
<feature type="signal peptide" evidence="1">
    <location>
        <begin position="1"/>
        <end position="24"/>
    </location>
</feature>
<organism evidence="2 3">
    <name type="scientific">Sorangium cellulosum</name>
    <name type="common">Polyangium cellulosum</name>
    <dbReference type="NCBI Taxonomy" id="56"/>
    <lineage>
        <taxon>Bacteria</taxon>
        <taxon>Pseudomonadati</taxon>
        <taxon>Myxococcota</taxon>
        <taxon>Polyangia</taxon>
        <taxon>Polyangiales</taxon>
        <taxon>Polyangiaceae</taxon>
        <taxon>Sorangium</taxon>
    </lineage>
</organism>
<feature type="chain" id="PRO_5014616842" description="Secreted protein" evidence="1">
    <location>
        <begin position="25"/>
        <end position="140"/>
    </location>
</feature>
<evidence type="ECO:0008006" key="4">
    <source>
        <dbReference type="Google" id="ProtNLM"/>
    </source>
</evidence>
<keyword evidence="1" id="KW-0732">Signal</keyword>
<dbReference type="EMBL" id="CP012673">
    <property type="protein sequence ID" value="AUX46820.1"/>
    <property type="molecule type" value="Genomic_DNA"/>
</dbReference>
<reference evidence="2 3" key="1">
    <citation type="submission" date="2015-09" db="EMBL/GenBank/DDBJ databases">
        <title>Sorangium comparison.</title>
        <authorList>
            <person name="Zaburannyi N."/>
            <person name="Bunk B."/>
            <person name="Overmann J."/>
            <person name="Mueller R."/>
        </authorList>
    </citation>
    <scope>NUCLEOTIDE SEQUENCE [LARGE SCALE GENOMIC DNA]</scope>
    <source>
        <strain evidence="2 3">So ce26</strain>
    </source>
</reference>
<dbReference type="AlphaFoldDB" id="A0A2L0F5H8"/>
<sequence>MRGERGLRPRALAGLLPAAAIACASGCGGTDCGDVGPPAPYSFTALLELPQGDIPADIEITLGGAGTNTSLRLEDLGADAASPCTVDNGISCAWGDGSPGAGTLDATAAGFAPVHLDLEATPAACNGVVLDHERATLTPQ</sequence>
<evidence type="ECO:0000313" key="3">
    <source>
        <dbReference type="Proteomes" id="UP000238348"/>
    </source>
</evidence>
<evidence type="ECO:0000256" key="1">
    <source>
        <dbReference type="SAM" id="SignalP"/>
    </source>
</evidence>
<evidence type="ECO:0000313" key="2">
    <source>
        <dbReference type="EMBL" id="AUX46820.1"/>
    </source>
</evidence>